<organism evidence="1 2">
    <name type="scientific">Ruminococcus albus (strain ATCC 27210 / DSM 20455 / JCM 14654 / NCDO 2250 / 7)</name>
    <dbReference type="NCBI Taxonomy" id="697329"/>
    <lineage>
        <taxon>Bacteria</taxon>
        <taxon>Bacillati</taxon>
        <taxon>Bacillota</taxon>
        <taxon>Clostridia</taxon>
        <taxon>Eubacteriales</taxon>
        <taxon>Oscillospiraceae</taxon>
        <taxon>Ruminococcus</taxon>
    </lineage>
</organism>
<evidence type="ECO:0000313" key="2">
    <source>
        <dbReference type="Proteomes" id="UP000006919"/>
    </source>
</evidence>
<accession>E6UGU7</accession>
<dbReference type="OrthoDB" id="9783947at2"/>
<name>E6UGU7_RUMA7</name>
<reference evidence="1 2" key="1">
    <citation type="journal article" date="2011" name="J. Bacteriol.">
        <title>Complete genome of the cellulolytic ruminal bacterium Ruminococcus albus 7.</title>
        <authorList>
            <person name="Suen G."/>
            <person name="Stevenson D.M."/>
            <person name="Bruce D.C."/>
            <person name="Chertkov O."/>
            <person name="Copeland A."/>
            <person name="Cheng J.F."/>
            <person name="Detter C."/>
            <person name="Detter J.C."/>
            <person name="Goodwin L.A."/>
            <person name="Han C.S."/>
            <person name="Hauser L.J."/>
            <person name="Ivanova N.N."/>
            <person name="Kyrpides N.C."/>
            <person name="Land M.L."/>
            <person name="Lapidus A."/>
            <person name="Lucas S."/>
            <person name="Ovchinnikova G."/>
            <person name="Pitluck S."/>
            <person name="Tapia R."/>
            <person name="Woyke T."/>
            <person name="Boyum J."/>
            <person name="Mead D."/>
            <person name="Weimer P.J."/>
        </authorList>
    </citation>
    <scope>NUCLEOTIDE SEQUENCE [LARGE SCALE GENOMIC DNA]</scope>
    <source>
        <strain evidence="2">ATCC 27210 / DSM 20455 / JCM 14654 / NCDO 2250 / 7</strain>
    </source>
</reference>
<dbReference type="EMBL" id="CP002403">
    <property type="protein sequence ID" value="ADU21134.1"/>
    <property type="molecule type" value="Genomic_DNA"/>
</dbReference>
<proteinExistence type="predicted"/>
<dbReference type="AlphaFoldDB" id="E6UGU7"/>
<dbReference type="HOGENOM" id="CLU_1703458_0_0_9"/>
<protein>
    <recommendedName>
        <fullName evidence="3">SpoVT-AbrB domain-containing protein</fullName>
    </recommendedName>
</protein>
<evidence type="ECO:0000313" key="1">
    <source>
        <dbReference type="EMBL" id="ADU21134.1"/>
    </source>
</evidence>
<evidence type="ECO:0008006" key="3">
    <source>
        <dbReference type="Google" id="ProtNLM"/>
    </source>
</evidence>
<dbReference type="eggNOG" id="ENOG50319YQ">
    <property type="taxonomic scope" value="Bacteria"/>
</dbReference>
<sequence length="155" mass="17459">MPQMNKGGKFIFGKSLIREDGVIRLPEQAISEYDITSEGRVYLFTGSKSTGGFCVTRKGLLEPSLLGHILRETDGLKDYTAEQGKFIKYKGRSYSWTNITDDGKIILSKEMMSFLKIEPGMKLLSIRSSDIAFTMGAYGRLLEESMKHEDEIPVF</sequence>
<dbReference type="RefSeq" id="WP_013497325.1">
    <property type="nucleotide sequence ID" value="NC_014833.1"/>
</dbReference>
<dbReference type="KEGG" id="ral:Rumal_0585"/>
<gene>
    <name evidence="1" type="ordered locus">Rumal_0585</name>
</gene>
<dbReference type="STRING" id="697329.Rumal_0585"/>
<dbReference type="Proteomes" id="UP000006919">
    <property type="component" value="Chromosome"/>
</dbReference>